<comment type="subcellular location">
    <subcellularLocation>
        <location evidence="1">Secreted</location>
    </subcellularLocation>
</comment>
<keyword evidence="2" id="KW-0964">Secreted</keyword>
<evidence type="ECO:0000256" key="1">
    <source>
        <dbReference type="ARBA" id="ARBA00004613"/>
    </source>
</evidence>
<sequence length="598" mass="67990">MMFAAFYALVPLPVQFPCSIGCSRDAVSREEEKEEAKPGSQPNHRMENFSLEDLDHIISPVKVLGGGEPFHTPLNFPTLVHWLCTENLDASLDGVPLLTSALISVYLLSQVAASRFTLSEIPVPRQAENECICSIVIPDSFPSQMIDFAEDALRNLTQLVQEEMEKIIPIIQNITSYNDAVNNMTNAILDIETNGIKDEADYLKTTNEIGKLANASDFLVTLLNETDDVIENILNQVNNVSSVVWQLESFDKNGVLVTHREMAALRKQLAECEDAITNLNFGVPAVGRLTHEYGKCDQKEMVNISKPFIVKLNWRGFSYKYGAWGKDFAINNKNPDMYWVAPLNTDERLMETYRLYNTYKDLLLYKNQIEKSLSQFVGFSWNYMNCGQGSGGILYNGSFYYNCHNSRNLCKLDIVTNNFKRKTMEGAAFNNWFSYMGVRWQDFDFAGDEKGLWVVYSTENSKGKITIAQLDPENLDTIQKWETALYKTNITNTFMICGVLYALKRQTAHKETIFYTYDTNTGKEGTLNIALEKLSDTPQSVSYNPNDHKIYMYNDGYLVTYDVIFKPRPMRARRSVATVNGQNSLMTVHKGWQQFAVI</sequence>
<gene>
    <name evidence="6" type="primary">LOC110078236</name>
</gene>
<protein>
    <submittedName>
        <fullName evidence="6">Olfactomedin-like</fullName>
    </submittedName>
</protein>
<comment type="caution">
    <text evidence="3">Lacks conserved residue(s) required for the propagation of feature annotation.</text>
</comment>
<evidence type="ECO:0000256" key="2">
    <source>
        <dbReference type="ARBA" id="ARBA00022525"/>
    </source>
</evidence>
<dbReference type="SMART" id="SM00284">
    <property type="entry name" value="OLF"/>
    <property type="match status" value="1"/>
</dbReference>
<name>A0ABM5FG14_9SAUR</name>
<feature type="domain" description="Olfactomedin-like" evidence="4">
    <location>
        <begin position="295"/>
        <end position="567"/>
    </location>
</feature>
<organism evidence="5 6">
    <name type="scientific">Pogona vitticeps</name>
    <name type="common">central bearded dragon</name>
    <dbReference type="NCBI Taxonomy" id="103695"/>
    <lineage>
        <taxon>Eukaryota</taxon>
        <taxon>Metazoa</taxon>
        <taxon>Chordata</taxon>
        <taxon>Craniata</taxon>
        <taxon>Vertebrata</taxon>
        <taxon>Euteleostomi</taxon>
        <taxon>Lepidosauria</taxon>
        <taxon>Squamata</taxon>
        <taxon>Bifurcata</taxon>
        <taxon>Unidentata</taxon>
        <taxon>Episquamata</taxon>
        <taxon>Toxicofera</taxon>
        <taxon>Iguania</taxon>
        <taxon>Acrodonta</taxon>
        <taxon>Agamidae</taxon>
        <taxon>Amphibolurinae</taxon>
        <taxon>Pogona</taxon>
    </lineage>
</organism>
<dbReference type="PROSITE" id="PS51132">
    <property type="entry name" value="OLF"/>
    <property type="match status" value="1"/>
</dbReference>
<proteinExistence type="predicted"/>
<evidence type="ECO:0000313" key="5">
    <source>
        <dbReference type="Proteomes" id="UP001652642"/>
    </source>
</evidence>
<dbReference type="InterPro" id="IPR050605">
    <property type="entry name" value="Olfactomedin-like_domain"/>
</dbReference>
<reference evidence="5" key="1">
    <citation type="submission" date="2025-05" db="UniProtKB">
        <authorList>
            <consortium name="RefSeq"/>
        </authorList>
    </citation>
    <scope>NUCLEOTIDE SEQUENCE [LARGE SCALE GENOMIC DNA]</scope>
</reference>
<dbReference type="RefSeq" id="XP_072844344.1">
    <property type="nucleotide sequence ID" value="XM_072988243.1"/>
</dbReference>
<dbReference type="PANTHER" id="PTHR23192:SF7">
    <property type="entry name" value="OLFACTOMEDIN-4"/>
    <property type="match status" value="1"/>
</dbReference>
<reference evidence="6" key="2">
    <citation type="submission" date="2025-08" db="UniProtKB">
        <authorList>
            <consortium name="RefSeq"/>
        </authorList>
    </citation>
    <scope>IDENTIFICATION</scope>
</reference>
<dbReference type="PANTHER" id="PTHR23192">
    <property type="entry name" value="OLFACTOMEDIN-RELATED"/>
    <property type="match status" value="1"/>
</dbReference>
<dbReference type="InterPro" id="IPR003112">
    <property type="entry name" value="Olfac-like_dom"/>
</dbReference>
<evidence type="ECO:0000256" key="3">
    <source>
        <dbReference type="PROSITE-ProRule" id="PRU00446"/>
    </source>
</evidence>
<dbReference type="Proteomes" id="UP001652642">
    <property type="component" value="Chromosome 1"/>
</dbReference>
<dbReference type="Pfam" id="PF02191">
    <property type="entry name" value="OLF"/>
    <property type="match status" value="1"/>
</dbReference>
<dbReference type="GeneID" id="110078236"/>
<accession>A0ABM5FG14</accession>
<keyword evidence="5" id="KW-1185">Reference proteome</keyword>
<evidence type="ECO:0000313" key="6">
    <source>
        <dbReference type="RefSeq" id="XP_072844344.1"/>
    </source>
</evidence>
<dbReference type="SUPFAM" id="SSF58100">
    <property type="entry name" value="Bacterial hemolysins"/>
    <property type="match status" value="1"/>
</dbReference>
<evidence type="ECO:0000259" key="4">
    <source>
        <dbReference type="PROSITE" id="PS51132"/>
    </source>
</evidence>